<dbReference type="Pfam" id="PF00884">
    <property type="entry name" value="Sulfatase"/>
    <property type="match status" value="1"/>
</dbReference>
<dbReference type="EMBL" id="DVLP01000312">
    <property type="protein sequence ID" value="HIT76018.1"/>
    <property type="molecule type" value="Genomic_DNA"/>
</dbReference>
<proteinExistence type="predicted"/>
<gene>
    <name evidence="2" type="ORF">IAA98_10565</name>
</gene>
<feature type="domain" description="Sulfatase N-terminal" evidence="1">
    <location>
        <begin position="3"/>
        <end position="334"/>
    </location>
</feature>
<comment type="caution">
    <text evidence="2">The sequence shown here is derived from an EMBL/GenBank/DDBJ whole genome shotgun (WGS) entry which is preliminary data.</text>
</comment>
<dbReference type="GO" id="GO:0015024">
    <property type="term" value="F:glucuronate-2-sulfatase activity"/>
    <property type="evidence" value="ECO:0007669"/>
    <property type="project" value="TreeGrafter"/>
</dbReference>
<dbReference type="InterPro" id="IPR051849">
    <property type="entry name" value="GAG-degrading_sulfatase"/>
</dbReference>
<protein>
    <submittedName>
        <fullName evidence="2">Sulfatase-like hydrolase/transferase</fullName>
    </submittedName>
</protein>
<accession>A0A9D1GZV6</accession>
<dbReference type="AlphaFoldDB" id="A0A9D1GZV6"/>
<dbReference type="InterPro" id="IPR000917">
    <property type="entry name" value="Sulfatase_N"/>
</dbReference>
<dbReference type="PANTHER" id="PTHR46615:SF1">
    <property type="entry name" value="ARYLSULFATASE K"/>
    <property type="match status" value="1"/>
</dbReference>
<reference evidence="2" key="2">
    <citation type="journal article" date="2021" name="PeerJ">
        <title>Extensive microbial diversity within the chicken gut microbiome revealed by metagenomics and culture.</title>
        <authorList>
            <person name="Gilroy R."/>
            <person name="Ravi A."/>
            <person name="Getino M."/>
            <person name="Pursley I."/>
            <person name="Horton D.L."/>
            <person name="Alikhan N.F."/>
            <person name="Baker D."/>
            <person name="Gharbi K."/>
            <person name="Hall N."/>
            <person name="Watson M."/>
            <person name="Adriaenssens E.M."/>
            <person name="Foster-Nyarko E."/>
            <person name="Jarju S."/>
            <person name="Secka A."/>
            <person name="Antonio M."/>
            <person name="Oren A."/>
            <person name="Chaudhuri R.R."/>
            <person name="La Ragione R."/>
            <person name="Hildebrand F."/>
            <person name="Pallen M.J."/>
        </authorList>
    </citation>
    <scope>NUCLEOTIDE SEQUENCE</scope>
    <source>
        <strain evidence="2">ChiGjej1B1-24693</strain>
    </source>
</reference>
<evidence type="ECO:0000259" key="1">
    <source>
        <dbReference type="Pfam" id="PF00884"/>
    </source>
</evidence>
<evidence type="ECO:0000313" key="3">
    <source>
        <dbReference type="Proteomes" id="UP000886842"/>
    </source>
</evidence>
<dbReference type="CDD" id="cd16037">
    <property type="entry name" value="sulfatase_like"/>
    <property type="match status" value="1"/>
</dbReference>
<keyword evidence="2" id="KW-0378">Hydrolase</keyword>
<dbReference type="InterPro" id="IPR017850">
    <property type="entry name" value="Alkaline_phosphatase_core_sf"/>
</dbReference>
<evidence type="ECO:0000313" key="2">
    <source>
        <dbReference type="EMBL" id="HIT76018.1"/>
    </source>
</evidence>
<dbReference type="Proteomes" id="UP000886842">
    <property type="component" value="Unassembled WGS sequence"/>
</dbReference>
<name>A0A9D1GZV6_9ACTN</name>
<dbReference type="PANTHER" id="PTHR46615">
    <property type="entry name" value="ARYLSULFATASE K"/>
    <property type="match status" value="1"/>
</dbReference>
<sequence length="467" mass="52540">MTNVVLFMSDQHNPRYSSIHGHPVVRTPHLERLAARGTVYDNAYCPSPLCVPSRSAFMTGRYVHEIERYNNCKLIERRDPSYGSVLAEQGVHTCYLGSASNLYRNPFHLGFSETLLMTATERIVDPDAVRRGVQEPREPKTDTVHGPEPDRFAEDRRYIDRAVEWLQHTAPELDQPWTITVNVHPPHPPYTAEPEWWEQYEGAGDLPEHGIDEASAQHPYTQDLRHRGAWAFTEDVVRDVRRSYYAMISYVDAELGRVIDAVDAAGLAEDTVIVYTTDHGEMLGTFGLWCKTSLYEDSIRIPIVAAGPGFTAGERVSTPVTLLDLQAALFHATGAQRPQDWRGEALQTLEAHDPERMVFVEYHGHGPRGSGFAVRKGDWKLIVNVQAQDQLFDLANDPDELVDLAGQYPARVAALMAELRSICDPAVEDLRASEFIARQLAEIDRLRAEHGPTLRRIPWSEATTSVP</sequence>
<organism evidence="2 3">
    <name type="scientific">Candidatus Avipropionibacterium avicola</name>
    <dbReference type="NCBI Taxonomy" id="2840701"/>
    <lineage>
        <taxon>Bacteria</taxon>
        <taxon>Bacillati</taxon>
        <taxon>Actinomycetota</taxon>
        <taxon>Actinomycetes</taxon>
        <taxon>Propionibacteriales</taxon>
        <taxon>Propionibacteriaceae</taxon>
        <taxon>Propionibacteriaceae incertae sedis</taxon>
        <taxon>Candidatus Avipropionibacterium</taxon>
    </lineage>
</organism>
<reference evidence="2" key="1">
    <citation type="submission" date="2020-10" db="EMBL/GenBank/DDBJ databases">
        <authorList>
            <person name="Gilroy R."/>
        </authorList>
    </citation>
    <scope>NUCLEOTIDE SEQUENCE</scope>
    <source>
        <strain evidence="2">ChiGjej1B1-24693</strain>
    </source>
</reference>
<dbReference type="SUPFAM" id="SSF53649">
    <property type="entry name" value="Alkaline phosphatase-like"/>
    <property type="match status" value="1"/>
</dbReference>
<dbReference type="Gene3D" id="3.40.720.10">
    <property type="entry name" value="Alkaline Phosphatase, subunit A"/>
    <property type="match status" value="1"/>
</dbReference>
<dbReference type="GO" id="GO:0004065">
    <property type="term" value="F:arylsulfatase activity"/>
    <property type="evidence" value="ECO:0007669"/>
    <property type="project" value="TreeGrafter"/>
</dbReference>